<organism evidence="1 2">
    <name type="scientific">Actinomadura coerulea</name>
    <dbReference type="NCBI Taxonomy" id="46159"/>
    <lineage>
        <taxon>Bacteria</taxon>
        <taxon>Bacillati</taxon>
        <taxon>Actinomycetota</taxon>
        <taxon>Actinomycetes</taxon>
        <taxon>Streptosporangiales</taxon>
        <taxon>Thermomonosporaceae</taxon>
        <taxon>Actinomadura</taxon>
    </lineage>
</organism>
<evidence type="ECO:0008006" key="3">
    <source>
        <dbReference type="Google" id="ProtNLM"/>
    </source>
</evidence>
<proteinExistence type="predicted"/>
<keyword evidence="2" id="KW-1185">Reference proteome</keyword>
<gene>
    <name evidence="1" type="ORF">BKA00_003390</name>
</gene>
<dbReference type="Gene3D" id="1.10.150.20">
    <property type="entry name" value="5' to 3' exonuclease, C-terminal subdomain"/>
    <property type="match status" value="1"/>
</dbReference>
<accession>A0A7X0G137</accession>
<name>A0A7X0G137_9ACTN</name>
<evidence type="ECO:0000313" key="1">
    <source>
        <dbReference type="EMBL" id="MBB6396476.1"/>
    </source>
</evidence>
<protein>
    <recommendedName>
        <fullName evidence="3">RNA polymerase alpha subunit C-terminal domain-containing protein</fullName>
    </recommendedName>
</protein>
<sequence length="141" mass="14781">MAEMTSGPSKGGPHAVGHDRIGTECPVTCLGVWTVGDLLALLVEARRVSGLPAAPADAGFGAHRHEGGRLSRACPLACLQLSTRVRNALRNDRNCTATTVGDLLDLLWSRDLHEVRLMGARGVGEVHAVLLAAGFSVPRLG</sequence>
<dbReference type="AlphaFoldDB" id="A0A7X0G137"/>
<dbReference type="EMBL" id="JACHMQ010000001">
    <property type="protein sequence ID" value="MBB6396476.1"/>
    <property type="molecule type" value="Genomic_DNA"/>
</dbReference>
<reference evidence="1 2" key="1">
    <citation type="submission" date="2020-08" db="EMBL/GenBank/DDBJ databases">
        <title>Sequencing the genomes of 1000 actinobacteria strains.</title>
        <authorList>
            <person name="Klenk H.-P."/>
        </authorList>
    </citation>
    <scope>NUCLEOTIDE SEQUENCE [LARGE SCALE GENOMIC DNA]</scope>
    <source>
        <strain evidence="1 2">DSM 43675</strain>
    </source>
</reference>
<dbReference type="RefSeq" id="WP_185026179.1">
    <property type="nucleotide sequence ID" value="NZ_JACHMQ010000001.1"/>
</dbReference>
<comment type="caution">
    <text evidence="1">The sequence shown here is derived from an EMBL/GenBank/DDBJ whole genome shotgun (WGS) entry which is preliminary data.</text>
</comment>
<evidence type="ECO:0000313" key="2">
    <source>
        <dbReference type="Proteomes" id="UP000546324"/>
    </source>
</evidence>
<dbReference type="Proteomes" id="UP000546324">
    <property type="component" value="Unassembled WGS sequence"/>
</dbReference>